<comment type="caution">
    <text evidence="1">The sequence shown here is derived from an EMBL/GenBank/DDBJ whole genome shotgun (WGS) entry which is preliminary data.</text>
</comment>
<dbReference type="AlphaFoldDB" id="A0A0L6UPV7"/>
<dbReference type="EMBL" id="LAVV01009446">
    <property type="protein sequence ID" value="KNZ50564.1"/>
    <property type="molecule type" value="Genomic_DNA"/>
</dbReference>
<keyword evidence="2" id="KW-1185">Reference proteome</keyword>
<dbReference type="STRING" id="27349.A0A0L6UPV7"/>
<protein>
    <submittedName>
        <fullName evidence="1">Uncharacterized protein</fullName>
    </submittedName>
</protein>
<proteinExistence type="predicted"/>
<reference evidence="1 2" key="1">
    <citation type="submission" date="2015-08" db="EMBL/GenBank/DDBJ databases">
        <title>Next Generation Sequencing and Analysis of the Genome of Puccinia sorghi L Schw, the Causal Agent of Maize Common Rust.</title>
        <authorList>
            <person name="Rochi L."/>
            <person name="Burguener G."/>
            <person name="Darino M."/>
            <person name="Turjanski A."/>
            <person name="Kreff E."/>
            <person name="Dieguez M.J."/>
            <person name="Sacco F."/>
        </authorList>
    </citation>
    <scope>NUCLEOTIDE SEQUENCE [LARGE SCALE GENOMIC DNA]</scope>
    <source>
        <strain evidence="1 2">RO10H11247</strain>
    </source>
</reference>
<organism evidence="1 2">
    <name type="scientific">Puccinia sorghi</name>
    <dbReference type="NCBI Taxonomy" id="27349"/>
    <lineage>
        <taxon>Eukaryota</taxon>
        <taxon>Fungi</taxon>
        <taxon>Dikarya</taxon>
        <taxon>Basidiomycota</taxon>
        <taxon>Pucciniomycotina</taxon>
        <taxon>Pucciniomycetes</taxon>
        <taxon>Pucciniales</taxon>
        <taxon>Pucciniaceae</taxon>
        <taxon>Puccinia</taxon>
    </lineage>
</organism>
<accession>A0A0L6UPV7</accession>
<name>A0A0L6UPV7_9BASI</name>
<evidence type="ECO:0000313" key="1">
    <source>
        <dbReference type="EMBL" id="KNZ50564.1"/>
    </source>
</evidence>
<gene>
    <name evidence="1" type="ORF">VP01_434g3</name>
</gene>
<dbReference type="Proteomes" id="UP000037035">
    <property type="component" value="Unassembled WGS sequence"/>
</dbReference>
<dbReference type="VEuPathDB" id="FungiDB:VP01_434g3"/>
<evidence type="ECO:0000313" key="2">
    <source>
        <dbReference type="Proteomes" id="UP000037035"/>
    </source>
</evidence>
<sequence>MVRKILEMSSVDREAAIIYAFVQWVAMLSQKYKQAWLPGLSQKESQAVKMVHKIVHYSVKWDKGILCGCFYCQQVLKNIVGNSITRVLKGPILTLNQLYAHELQPTPSGK</sequence>